<dbReference type="Proteomes" id="UP000179797">
    <property type="component" value="Unassembled WGS sequence"/>
</dbReference>
<name>A0A1S1Z2M0_FLAPC</name>
<accession>A0A1S1Z2M0</accession>
<gene>
    <name evidence="1" type="ORF">NH26_14620</name>
</gene>
<dbReference type="EMBL" id="JRYR02000001">
    <property type="protein sequence ID" value="OHX67491.1"/>
    <property type="molecule type" value="Genomic_DNA"/>
</dbReference>
<keyword evidence="2" id="KW-1185">Reference proteome</keyword>
<evidence type="ECO:0008006" key="3">
    <source>
        <dbReference type="Google" id="ProtNLM"/>
    </source>
</evidence>
<dbReference type="RefSeq" id="WP_044227355.1">
    <property type="nucleotide sequence ID" value="NZ_JRYR02000001.1"/>
</dbReference>
<dbReference type="Gene3D" id="2.60.40.740">
    <property type="match status" value="1"/>
</dbReference>
<dbReference type="InterPro" id="IPR026444">
    <property type="entry name" value="Secre_tail"/>
</dbReference>
<evidence type="ECO:0000313" key="1">
    <source>
        <dbReference type="EMBL" id="OHX67491.1"/>
    </source>
</evidence>
<dbReference type="NCBIfam" id="TIGR04183">
    <property type="entry name" value="Por_Secre_tail"/>
    <property type="match status" value="1"/>
</dbReference>
<reference evidence="1 2" key="1">
    <citation type="journal article" date="2012" name="Int. J. Syst. Evol. Microbiol.">
        <title>Flammeovirga pacifica sp. nov., isolated from deep-sea sediment.</title>
        <authorList>
            <person name="Xu H."/>
            <person name="Fu Y."/>
            <person name="Yang N."/>
            <person name="Ding Z."/>
            <person name="Lai Q."/>
            <person name="Zeng R."/>
        </authorList>
    </citation>
    <scope>NUCLEOTIDE SEQUENCE [LARGE SCALE GENOMIC DNA]</scope>
    <source>
        <strain evidence="2">DSM 24597 / LMG 26175 / WPAGA1</strain>
    </source>
</reference>
<organism evidence="1 2">
    <name type="scientific">Flammeovirga pacifica</name>
    <dbReference type="NCBI Taxonomy" id="915059"/>
    <lineage>
        <taxon>Bacteria</taxon>
        <taxon>Pseudomonadati</taxon>
        <taxon>Bacteroidota</taxon>
        <taxon>Cytophagia</taxon>
        <taxon>Cytophagales</taxon>
        <taxon>Flammeovirgaceae</taxon>
        <taxon>Flammeovirga</taxon>
    </lineage>
</organism>
<sequence>MNKLTLLFLFICITNSFSQTHGVIGDDLGVYCGKVKFRPPSFLKSSFIGGNYTFEVWARDPKYIINANKEDDFLNIEDDGWVSVFTQVVPGNASVIETDELIGADTKYLGKQLRIKVKRSSFESQYMYFYILPNLLEDNFSISTAAIDECKGRYIDLTLTNLSYKNKELNLIVYPKNDNGNWYTIDNSKVPKVQAVSIYSDVIKFNDTDEPIVNDQNKNLEIVKIGNKIRLYFNGDEDQGFFVQITETSGDTEQFVTYSQYLEDFISINSLQSSCPTQFEINFNGITKEVLSVEGVQINPGNPSFYNHTESTYYGISSINFTASGGYYGNTNSGYRDISQDISIDKKDPEEYRSEHTIEDIIISTNCDPRETSTFNINLTSPDAPTFTVEGINIDNSNPSGTINVSNLSIDDNNTDGYSYTYKLFENNVSDPISELTDVAYGIDLSFENLLDGDYYVKLFVTNNTTQNSFWVENKDIDNNRVIYNIDNIRGPSIYNISLGRTIPHISSNSLSVSYDVPFSIFVSGQNVIPDEGITVTLIDDDGNEISQNFSASDFGVNNELLVTFNDVNVGVYDGNALNYSVQITESINDVVTYSQTQTISLQEAAPVIISDNGTDPLYTETHYSMGNIPNELAKFSLNIQGDQDLTYYIYKSYINRDGDIIWEPLPESVNIQPSGNNIDISSLYPDFEYRLLITDRLYPNDTDKNTIVSALDELGKDEYAGQCWVSSSESFSVVQAAVGDLSLSSQQALTDDFQIICNGGNVSLSSTITSTIDGYQPPYYYIGSEAPTQVDQFERINTLTDPLSFDTEERGNYKTFPAGNYSIYILEKPVYDLLSTNDLRGFYSATSFVLNEPEIIGITLSINEEYRSESDQIFHVSRFDGTDGKVEATVIGGQPPYALTLQDENSSDNYFQSDIATSYEYSGLKGSDYTINTLSDNLGCTASSTVNSVTLSKPNPLQIDQFESVHNYGGLGYDISEYQGNDGAISISVSEGIENYTAYLYHKNEGETQYTLVNTSATPFSDIEVEEFTGLEKGYYKVVVVDKYFNQTLPTQFSNLSTIVTDNSSISGDIVISEDIELVEPEELIVTIESLENYQTHPDSSAYHVQCNFGNKAKNGIAYFNISGGIPLTHPVPTDGQYYQFTFNRGAESVTINVDVTKNAENKWEVVSNVNQIHAGILEITVEDSQNTIAETNTTLIPPHAIEVAFLKPKAPDCIDANNGTIKMEIKGGIPVAVGQSYTLTFGNDIRIYEDLEDYNEAEGSKTFTLKDAYSCPCEIIDDTQTEYVETFYEIDQLNTIQTFNQAAVDEINLDPIVRDQWSGPTTFMYYLSDYFPFSIEVQSDSTSCFEAEDGFFTISNFYGGAGELYSLEVRKGIQLIQVEENISATDQIVINNLEAGTYTLSLKDALCTNYRNIDTVFVTRYVGPTGETASSDQFAYGQAAIREPDPLIANITPIQTSCYGTPSGELSMNITGGHLPYTITVYVENTANLGGYDSLVYSQTVDSHDVIVDQLFGDKKYRVHISDLMSCEVETRYENALEKFDDNLKYYGVYYVEERPSIILPLVSNIGALDQSCENILDGSLWFNTLGNSSGTLFRWIDSKGNLTAELSVTNPNSIEKLEWQSLPSGNYTLQFRESESCDWKTTTRVKNIEILPALTLEIDKVLHVSNDNYTVFLNANTIKGSLRIDKKQADGSWLNIQSLTVNHEAIFLENLSEGEYQFTLYYDGIPECSSDIKILDTNTADIVEFAAIVNTKDPSCGNTPNGTASFELINRIAADIRNISWKDENNNILGTTSSINNLLDGNYILELEDNNGIKVQSSFTLASPDDLSIINELALAPNCVDGMDGQVILQVLGGASENYNFNWVDINTLRSVSNEKILTNVPSGTYDVTIADSDNPTCTTSTTVEIPEAKTLFVDNIVISNPTFNGVSNGSISISPRGGVGPYIVFWKDQQQYGNTLENLSIGSYPVLITDKNNCQKDTIINIDQQPELLAVTILNKEDEACYGARNGSVEIEITGGTAPYFIEWNNNQRGNTLSGVSEGTYTAKVTDVSGFSSSFDISIGGNTPMVITLNQIIHPSCVGSADGSMILDITGGTGDYQFDLGAEVKISNEGSIYTISGFESGRYDVNITDEKGCSASIYDNRFIDPDPIVITDFIVTEPLCNGGADGSIELIVKGGSGNYNFVWEGYTSNQSKLENISSGIYKVTITDEDKGCLVEESFFLSEVSQLSASIVNPKNPSCVGESGGSINVMVTGGTAPYTYLWSDGQTTSTATNLEAGNYSVTITDKNQCSISLDHTIIDPQPIQINVPNLQELIEICEGTTFSLNAGSEWSKVEWTSDRGLYSEESEMLFTSPGNYQLKVTNTLGCQESVSFEVVTRDDLLNANYVIESSPEHGIDTYHIIDLSWPIPDNIEWSIEPKVAIIDSSDHELEIRFIEKGTHTITLRAMLSGCLAEIQREIEVTTSTNGRLVIFDPKQQPDQQEVEVVSMDVYPNPSNGHLNINIEFIETMDAVLTLITLGDNKKIWEENLRNKSNYSMIYNNTKLPTGLYLLQLTTNNTVHVVKVMIMK</sequence>
<proteinExistence type="predicted"/>
<dbReference type="Pfam" id="PF13573">
    <property type="entry name" value="SprB"/>
    <property type="match status" value="3"/>
</dbReference>
<comment type="caution">
    <text evidence="1">The sequence shown here is derived from an EMBL/GenBank/DDBJ whole genome shotgun (WGS) entry which is preliminary data.</text>
</comment>
<evidence type="ECO:0000313" key="2">
    <source>
        <dbReference type="Proteomes" id="UP000179797"/>
    </source>
</evidence>
<dbReference type="STRING" id="915059.NH26_14620"/>
<dbReference type="InterPro" id="IPR025667">
    <property type="entry name" value="SprB_repeat"/>
</dbReference>
<dbReference type="OrthoDB" id="7794186at2"/>
<protein>
    <recommendedName>
        <fullName evidence="3">Secretion system C-terminal sorting domain-containing protein</fullName>
    </recommendedName>
</protein>